<dbReference type="Gene3D" id="2.60.40.2810">
    <property type="match status" value="1"/>
</dbReference>
<proteinExistence type="predicted"/>
<dbReference type="NCBIfam" id="NF012211">
    <property type="entry name" value="tand_rpt_95"/>
    <property type="match status" value="2"/>
</dbReference>
<dbReference type="PANTHER" id="PTHR34720:SF9">
    <property type="entry name" value="BLR4714 PROTEIN"/>
    <property type="match status" value="1"/>
</dbReference>
<evidence type="ECO:0008006" key="4">
    <source>
        <dbReference type="Google" id="ProtNLM"/>
    </source>
</evidence>
<accession>A0A059FXR3</accession>
<keyword evidence="1" id="KW-0732">Signal</keyword>
<gene>
    <name evidence="2" type="ORF">HHI_06484</name>
</gene>
<dbReference type="Proteomes" id="UP000025061">
    <property type="component" value="Unassembled WGS sequence"/>
</dbReference>
<dbReference type="PATRIC" id="fig|1280951.3.peg.1313"/>
<protein>
    <recommendedName>
        <fullName evidence="4">Tandem-95 repeat protein</fullName>
    </recommendedName>
</protein>
<feature type="chain" id="PRO_5001572749" description="Tandem-95 repeat protein" evidence="1">
    <location>
        <begin position="17"/>
        <end position="451"/>
    </location>
</feature>
<sequence>MALMFMGLMLAFPAFAQEIYAWTESPIRRTIETGSSMVLDLRDYGYGEEGSPDSSFSIVLAPTAYRLTGYTQGYPSFVSNTPASSGRLVITNAVVGTYAFTMRARHTSNPGPANSGRVGVRITVVDPNYPPVAVNNSYTQAHSTTVDHNVLSNDIDPNGDPLTLSSENSPYASVVSNKLRFAAPATPGTYPVTYTISDGRGGTASAVATITVPNVAPTAVNDSYTQARSTTVDRNVLSNDSDPNGDALTITGENSSYASIVSNKLRFAAPASPGSYPVTYTIADGRGGTASAVATITVPNAAPVAANDSVLALTQIPVQINVKANDSDSDGTIVAVAILSGPANGSALLNSDQTITYTSEAAYSGSDSFTYRVTDNDGTHSGAGTVSVTVDNSYSVSHIDYAYDALGRLKVVQTSTDLGGLPVGWVAYCYDPSGNRQSVEAGAGAAGAACE</sequence>
<name>A0A059FXR3_9PROT</name>
<dbReference type="Pfam" id="PF17963">
    <property type="entry name" value="Big_9"/>
    <property type="match status" value="3"/>
</dbReference>
<dbReference type="PANTHER" id="PTHR34720">
    <property type="entry name" value="MICROCYSTIN DEPENDENT PROTEIN"/>
    <property type="match status" value="1"/>
</dbReference>
<reference evidence="2 3" key="1">
    <citation type="submission" date="2013-04" db="EMBL/GenBank/DDBJ databases">
        <title>Hyphomonas hirschiana VP5 Genome Sequencing.</title>
        <authorList>
            <person name="Lai Q."/>
            <person name="Shao Z."/>
        </authorList>
    </citation>
    <scope>NUCLEOTIDE SEQUENCE [LARGE SCALE GENOMIC DNA]</scope>
    <source>
        <strain evidence="2 3">VP5</strain>
    </source>
</reference>
<organism evidence="2 3">
    <name type="scientific">Hyphomonas hirschiana VP5</name>
    <dbReference type="NCBI Taxonomy" id="1280951"/>
    <lineage>
        <taxon>Bacteria</taxon>
        <taxon>Pseudomonadati</taxon>
        <taxon>Pseudomonadota</taxon>
        <taxon>Alphaproteobacteria</taxon>
        <taxon>Hyphomonadales</taxon>
        <taxon>Hyphomonadaceae</taxon>
        <taxon>Hyphomonas</taxon>
    </lineage>
</organism>
<comment type="caution">
    <text evidence="2">The sequence shown here is derived from an EMBL/GenBank/DDBJ whole genome shotgun (WGS) entry which is preliminary data.</text>
</comment>
<dbReference type="Gene3D" id="2.60.40.10">
    <property type="entry name" value="Immunoglobulins"/>
    <property type="match status" value="2"/>
</dbReference>
<keyword evidence="3" id="KW-1185">Reference proteome</keyword>
<dbReference type="InterPro" id="IPR013783">
    <property type="entry name" value="Ig-like_fold"/>
</dbReference>
<evidence type="ECO:0000256" key="1">
    <source>
        <dbReference type="SAM" id="SignalP"/>
    </source>
</evidence>
<evidence type="ECO:0000313" key="2">
    <source>
        <dbReference type="EMBL" id="KCZ95296.1"/>
    </source>
</evidence>
<dbReference type="AlphaFoldDB" id="A0A059FXR3"/>
<evidence type="ECO:0000313" key="3">
    <source>
        <dbReference type="Proteomes" id="UP000025061"/>
    </source>
</evidence>
<dbReference type="EMBL" id="ARYI01000004">
    <property type="protein sequence ID" value="KCZ95296.1"/>
    <property type="molecule type" value="Genomic_DNA"/>
</dbReference>
<feature type="signal peptide" evidence="1">
    <location>
        <begin position="1"/>
        <end position="16"/>
    </location>
</feature>